<dbReference type="InterPro" id="IPR002889">
    <property type="entry name" value="WSC_carb-bd"/>
</dbReference>
<dbReference type="PANTHER" id="PTHR19297">
    <property type="entry name" value="GLYCOSYLTRANSFERASE 14 FAMILY MEMBER"/>
    <property type="match status" value="1"/>
</dbReference>
<evidence type="ECO:0000256" key="2">
    <source>
        <dbReference type="ARBA" id="ARBA00004922"/>
    </source>
</evidence>
<sequence length="560" mass="64626">MKTCLVLVAFLQLAIVASRGEHKPVVSITMDKVKSRLKDLGKAVKGLLKTTDKEADPASDGYIGCYKDDGRRHLKYKIKSLGNSITLAKCREHCKGYSYLGMQYRTFCLCGHKLANKRYTRVPETDFGLCCSFPPRSTNLIAACSILILTTVYIFDTVVMRTDMFYEFDANDRIHGMFFNKNMLTKKRLVDSINCRALLTGNKHEINRANSMENEYLDALSPISFISRTRDCKKFLRNRGYFTSTLSSEEEDFPIAYSVLIYKSINQFERLLRSIYRPQNFYCVHADTKMSDVRRKALESIVNCFDNVFMSSKSYDVKWGKITVLQADIICMQDLLRYKKWKYFINLTGQDFPLKTNMEIVKILKAYNGANDVSISNNQAKFAHRWTNIKSSPPGVLPYKGSLHITVNRQFVEYVTTNKTATQLLKWLVGTIIPDESFFSTLNFNSNLGITGSFQGELTKAMVLYKSMTRYKIWKTDKSCNGQYVHDICIPAVEDLPKIHSRPELFINKVYWDYEHYVLDCLEESIRNRTIDNILGMIDLNISYYSSLYFVKHALRVHNI</sequence>
<evidence type="ECO:0000256" key="7">
    <source>
        <dbReference type="ARBA" id="ARBA00022989"/>
    </source>
</evidence>
<dbReference type="GO" id="GO:0003829">
    <property type="term" value="F:beta-1,3-galactosyl-O-glycosyl-glycoprotein beta-1,6-N-acetylglucosaminyltransferase activity"/>
    <property type="evidence" value="ECO:0007669"/>
    <property type="project" value="UniProtKB-EC"/>
</dbReference>
<comment type="pathway">
    <text evidence="2">Protein modification; protein glycosylation.</text>
</comment>
<reference evidence="13" key="1">
    <citation type="submission" date="2021-03" db="EMBL/GenBank/DDBJ databases">
        <authorList>
            <person name="Bekaert M."/>
        </authorList>
    </citation>
    <scope>NUCLEOTIDE SEQUENCE</scope>
</reference>
<name>A0A8S3TGR8_MYTED</name>
<keyword evidence="5" id="KW-0812">Transmembrane</keyword>
<feature type="signal peptide" evidence="11">
    <location>
        <begin position="1"/>
        <end position="20"/>
    </location>
</feature>
<evidence type="ECO:0000256" key="10">
    <source>
        <dbReference type="ARBA" id="ARBA00038150"/>
    </source>
</evidence>
<keyword evidence="9" id="KW-0325">Glycoprotein</keyword>
<evidence type="ECO:0000256" key="11">
    <source>
        <dbReference type="SAM" id="SignalP"/>
    </source>
</evidence>
<keyword evidence="4 13" id="KW-0808">Transferase</keyword>
<dbReference type="PROSITE" id="PS51212">
    <property type="entry name" value="WSC"/>
    <property type="match status" value="1"/>
</dbReference>
<evidence type="ECO:0000256" key="5">
    <source>
        <dbReference type="ARBA" id="ARBA00022692"/>
    </source>
</evidence>
<keyword evidence="6" id="KW-0735">Signal-anchor</keyword>
<proteinExistence type="inferred from homology"/>
<feature type="domain" description="WSC" evidence="12">
    <location>
        <begin position="59"/>
        <end position="156"/>
    </location>
</feature>
<dbReference type="Proteomes" id="UP000683360">
    <property type="component" value="Unassembled WGS sequence"/>
</dbReference>
<gene>
    <name evidence="13" type="ORF">MEDL_43109</name>
</gene>
<evidence type="ECO:0000256" key="8">
    <source>
        <dbReference type="ARBA" id="ARBA00023136"/>
    </source>
</evidence>
<dbReference type="GO" id="GO:0016020">
    <property type="term" value="C:membrane"/>
    <property type="evidence" value="ECO:0007669"/>
    <property type="project" value="UniProtKB-SubCell"/>
</dbReference>
<comment type="caution">
    <text evidence="13">The sequence shown here is derived from an EMBL/GenBank/DDBJ whole genome shotgun (WGS) entry which is preliminary data.</text>
</comment>
<accession>A0A8S3TGR8</accession>
<evidence type="ECO:0000256" key="1">
    <source>
        <dbReference type="ARBA" id="ARBA00004606"/>
    </source>
</evidence>
<comment type="similarity">
    <text evidence="10">Belongs to the glycosyltransferase 14 family.</text>
</comment>
<dbReference type="OrthoDB" id="2019572at2759"/>
<dbReference type="PANTHER" id="PTHR19297:SF191">
    <property type="entry name" value="PROTEIN XYLOSYLTRANSFERASE"/>
    <property type="match status" value="1"/>
</dbReference>
<keyword evidence="8" id="KW-0472">Membrane</keyword>
<comment type="subcellular location">
    <subcellularLocation>
        <location evidence="1">Membrane</location>
        <topology evidence="1">Single-pass type II membrane protein</topology>
    </subcellularLocation>
</comment>
<dbReference type="AlphaFoldDB" id="A0A8S3TGR8"/>
<keyword evidence="11" id="KW-0732">Signal</keyword>
<dbReference type="EMBL" id="CAJPWZ010002056">
    <property type="protein sequence ID" value="CAG2230276.1"/>
    <property type="molecule type" value="Genomic_DNA"/>
</dbReference>
<evidence type="ECO:0000313" key="13">
    <source>
        <dbReference type="EMBL" id="CAG2230276.1"/>
    </source>
</evidence>
<keyword evidence="14" id="KW-1185">Reference proteome</keyword>
<dbReference type="InterPro" id="IPR003406">
    <property type="entry name" value="Glyco_trans_14"/>
</dbReference>
<organism evidence="13 14">
    <name type="scientific">Mytilus edulis</name>
    <name type="common">Blue mussel</name>
    <dbReference type="NCBI Taxonomy" id="6550"/>
    <lineage>
        <taxon>Eukaryota</taxon>
        <taxon>Metazoa</taxon>
        <taxon>Spiralia</taxon>
        <taxon>Lophotrochozoa</taxon>
        <taxon>Mollusca</taxon>
        <taxon>Bivalvia</taxon>
        <taxon>Autobranchia</taxon>
        <taxon>Pteriomorphia</taxon>
        <taxon>Mytilida</taxon>
        <taxon>Mytiloidea</taxon>
        <taxon>Mytilidae</taxon>
        <taxon>Mytilinae</taxon>
        <taxon>Mytilus</taxon>
    </lineage>
</organism>
<keyword evidence="3 13" id="KW-0328">Glycosyltransferase</keyword>
<keyword evidence="7" id="KW-1133">Transmembrane helix</keyword>
<evidence type="ECO:0000256" key="4">
    <source>
        <dbReference type="ARBA" id="ARBA00022679"/>
    </source>
</evidence>
<evidence type="ECO:0000313" key="14">
    <source>
        <dbReference type="Proteomes" id="UP000683360"/>
    </source>
</evidence>
<feature type="chain" id="PRO_5035892802" evidence="11">
    <location>
        <begin position="21"/>
        <end position="560"/>
    </location>
</feature>
<protein>
    <submittedName>
        <fullName evidence="13">GCNT1</fullName>
        <ecNumber evidence="13">2.4.1.102</ecNumber>
    </submittedName>
</protein>
<dbReference type="EC" id="2.4.1.102" evidence="13"/>
<evidence type="ECO:0000256" key="9">
    <source>
        <dbReference type="ARBA" id="ARBA00023180"/>
    </source>
</evidence>
<evidence type="ECO:0000256" key="3">
    <source>
        <dbReference type="ARBA" id="ARBA00022676"/>
    </source>
</evidence>
<dbReference type="Pfam" id="PF02485">
    <property type="entry name" value="Branch"/>
    <property type="match status" value="1"/>
</dbReference>
<dbReference type="Pfam" id="PF01822">
    <property type="entry name" value="WSC"/>
    <property type="match status" value="1"/>
</dbReference>
<evidence type="ECO:0000256" key="6">
    <source>
        <dbReference type="ARBA" id="ARBA00022968"/>
    </source>
</evidence>
<evidence type="ECO:0000259" key="12">
    <source>
        <dbReference type="PROSITE" id="PS51212"/>
    </source>
</evidence>